<feature type="domain" description="Transcriptional repressor PaaX-like C-terminal" evidence="2">
    <location>
        <begin position="174"/>
        <end position="255"/>
    </location>
</feature>
<dbReference type="PANTHER" id="PTHR30319:SF1">
    <property type="entry name" value="TRANSCRIPTIONAL REPRESSOR PAAX"/>
    <property type="match status" value="1"/>
</dbReference>
<dbReference type="InterPro" id="IPR013225">
    <property type="entry name" value="PaaX_C"/>
</dbReference>
<evidence type="ECO:0000259" key="2">
    <source>
        <dbReference type="Pfam" id="PF08223"/>
    </source>
</evidence>
<evidence type="ECO:0000313" key="3">
    <source>
        <dbReference type="EMBL" id="MCW1934468.1"/>
    </source>
</evidence>
<dbReference type="Pfam" id="PF08223">
    <property type="entry name" value="PaaX_C"/>
    <property type="match status" value="1"/>
</dbReference>
<dbReference type="InterPro" id="IPR036388">
    <property type="entry name" value="WH-like_DNA-bd_sf"/>
</dbReference>
<evidence type="ECO:0000313" key="4">
    <source>
        <dbReference type="Proteomes" id="UP001208938"/>
    </source>
</evidence>
<proteinExistence type="predicted"/>
<dbReference type="EMBL" id="JAPDFL010000001">
    <property type="protein sequence ID" value="MCW1934468.1"/>
    <property type="molecule type" value="Genomic_DNA"/>
</dbReference>
<accession>A0ABT3H432</accession>
<protein>
    <submittedName>
        <fullName evidence="3">PaaX family transcriptional regulator</fullName>
    </submittedName>
</protein>
<dbReference type="PIRSF" id="PIRSF020623">
    <property type="entry name" value="PaaX"/>
    <property type="match status" value="1"/>
</dbReference>
<comment type="caution">
    <text evidence="3">The sequence shown here is derived from an EMBL/GenBank/DDBJ whole genome shotgun (WGS) entry which is preliminary data.</text>
</comment>
<dbReference type="InterPro" id="IPR011965">
    <property type="entry name" value="PaaX_trns_reg"/>
</dbReference>
<keyword evidence="4" id="KW-1185">Reference proteome</keyword>
<dbReference type="Gene3D" id="1.10.10.10">
    <property type="entry name" value="Winged helix-like DNA-binding domain superfamily/Winged helix DNA-binding domain"/>
    <property type="match status" value="1"/>
</dbReference>
<dbReference type="PANTHER" id="PTHR30319">
    <property type="entry name" value="PHENYLACETIC ACID REGULATOR-RELATED TRANSCRIPTIONAL REPRESSOR"/>
    <property type="match status" value="1"/>
</dbReference>
<name>A0ABT3H432_9RHOB</name>
<dbReference type="Proteomes" id="UP001208938">
    <property type="component" value="Unassembled WGS sequence"/>
</dbReference>
<dbReference type="Gene3D" id="1.20.58.1460">
    <property type="match status" value="1"/>
</dbReference>
<dbReference type="RefSeq" id="WP_264507261.1">
    <property type="nucleotide sequence ID" value="NZ_JAPDFL010000001.1"/>
</dbReference>
<reference evidence="3 4" key="1">
    <citation type="submission" date="2022-10" db="EMBL/GenBank/DDBJ databases">
        <title>Pararhodobacter sp. nov., isolated from marine algae.</title>
        <authorList>
            <person name="Choi B.J."/>
            <person name="Kim J.M."/>
            <person name="Lee J.K."/>
            <person name="Choi D.G."/>
            <person name="Jeon C.O."/>
        </authorList>
    </citation>
    <scope>NUCLEOTIDE SEQUENCE [LARGE SCALE GENOMIC DNA]</scope>
    <source>
        <strain evidence="3 4">ZQ420</strain>
    </source>
</reference>
<evidence type="ECO:0000259" key="1">
    <source>
        <dbReference type="Pfam" id="PF07848"/>
    </source>
</evidence>
<feature type="domain" description="Transcriptional repressor PaaX-like N-terminal" evidence="1">
    <location>
        <begin position="21"/>
        <end position="89"/>
    </location>
</feature>
<sequence length="299" mass="31930">MSNSDGFTGRVGALVQAMPLRAAGFIVTLYGDAVVPRGGEIWIGTIIETCALVGISETLVRTAVSRLVAAGQLEGWRRGRRSFYRLSERLQAESEAASRLIYGPPEPWRWRFVHLPETGADSLMALLERAGFARLRPHLAVGPARGTLPKGVLVFDADPVAGEALLADFAAQAWDLAPHAAAYQTLLAQFGPLDGVPPDDGAAALTARLLLVHAWRHALLRDPRLPDAALPADWPGHAARALFHRLYAALSPVADSQIGTRFEGAQGPLPVSTPHLSARLAVENSEAGQGRYPAAQRVG</sequence>
<organism evidence="3 4">
    <name type="scientific">Pararhodobacter zhoushanensis</name>
    <dbReference type="NCBI Taxonomy" id="2479545"/>
    <lineage>
        <taxon>Bacteria</taxon>
        <taxon>Pseudomonadati</taxon>
        <taxon>Pseudomonadota</taxon>
        <taxon>Alphaproteobacteria</taxon>
        <taxon>Rhodobacterales</taxon>
        <taxon>Paracoccaceae</taxon>
        <taxon>Pararhodobacter</taxon>
    </lineage>
</organism>
<dbReference type="Pfam" id="PF07848">
    <property type="entry name" value="PaaX"/>
    <property type="match status" value="1"/>
</dbReference>
<gene>
    <name evidence="3" type="ORF">OKW52_19975</name>
</gene>
<dbReference type="InterPro" id="IPR012906">
    <property type="entry name" value="PaaX-like_N"/>
</dbReference>